<evidence type="ECO:0000313" key="5">
    <source>
        <dbReference type="Proteomes" id="UP000192247"/>
    </source>
</evidence>
<dbReference type="CDD" id="cd02440">
    <property type="entry name" value="AdoMet_MTases"/>
    <property type="match status" value="1"/>
</dbReference>
<dbReference type="OrthoDB" id="417697at2759"/>
<comment type="caution">
    <text evidence="4">The sequence shown here is derived from an EMBL/GenBank/DDBJ whole genome shotgun (WGS) entry which is preliminary data.</text>
</comment>
<dbReference type="EMBL" id="MNPL01018398">
    <property type="protein sequence ID" value="OQR70179.1"/>
    <property type="molecule type" value="Genomic_DNA"/>
</dbReference>
<dbReference type="Proteomes" id="UP000192247">
    <property type="component" value="Unassembled WGS sequence"/>
</dbReference>
<keyword evidence="5" id="KW-1185">Reference proteome</keyword>
<keyword evidence="2 4" id="KW-0489">Methyltransferase</keyword>
<organism evidence="4 5">
    <name type="scientific">Tropilaelaps mercedesae</name>
    <dbReference type="NCBI Taxonomy" id="418985"/>
    <lineage>
        <taxon>Eukaryota</taxon>
        <taxon>Metazoa</taxon>
        <taxon>Ecdysozoa</taxon>
        <taxon>Arthropoda</taxon>
        <taxon>Chelicerata</taxon>
        <taxon>Arachnida</taxon>
        <taxon>Acari</taxon>
        <taxon>Parasitiformes</taxon>
        <taxon>Mesostigmata</taxon>
        <taxon>Gamasina</taxon>
        <taxon>Dermanyssoidea</taxon>
        <taxon>Laelapidae</taxon>
        <taxon>Tropilaelaps</taxon>
    </lineage>
</organism>
<dbReference type="STRING" id="418985.A0A1V9X9E9"/>
<dbReference type="InParanoid" id="A0A1V9X9E9"/>
<evidence type="ECO:0000313" key="4">
    <source>
        <dbReference type="EMBL" id="OQR70179.1"/>
    </source>
</evidence>
<accession>A0A1V9X9E9</accession>
<dbReference type="GO" id="GO:0008173">
    <property type="term" value="F:RNA methyltransferase activity"/>
    <property type="evidence" value="ECO:0007669"/>
    <property type="project" value="UniProtKB-ARBA"/>
</dbReference>
<evidence type="ECO:0000256" key="1">
    <source>
        <dbReference type="ARBA" id="ARBA00009725"/>
    </source>
</evidence>
<dbReference type="InterPro" id="IPR029063">
    <property type="entry name" value="SAM-dependent_MTases_sf"/>
</dbReference>
<dbReference type="PANTHER" id="PTHR22809">
    <property type="entry name" value="METHYLTRANSFERASE-RELATED"/>
    <property type="match status" value="1"/>
</dbReference>
<dbReference type="InterPro" id="IPR026113">
    <property type="entry name" value="METTL2/6/8-like"/>
</dbReference>
<dbReference type="Gene3D" id="3.40.50.150">
    <property type="entry name" value="Vaccinia Virus protein VP39"/>
    <property type="match status" value="1"/>
</dbReference>
<gene>
    <name evidence="4" type="ORF">BIW11_11797</name>
</gene>
<protein>
    <submittedName>
        <fullName evidence="4">Methyltransferase protein 6-like</fullName>
    </submittedName>
</protein>
<dbReference type="AlphaFoldDB" id="A0A1V9X9E9"/>
<comment type="similarity">
    <text evidence="1">Belongs to the methyltransferase superfamily. METL family.</text>
</comment>
<dbReference type="SUPFAM" id="SSF53335">
    <property type="entry name" value="S-adenosyl-L-methionine-dependent methyltransferases"/>
    <property type="match status" value="1"/>
</dbReference>
<sequence>MSAHLNSEDPVRLGHKARTLSPDEVKKLTEDRELVSEFKQNKLELEAKKHWDKFYLRNETRFFKDRHWTTREFEELLGLYWEPGHTGNGSAPADKSRPVLLEVVACDFSPRAVALLAANPTFVAQGGRAFVCDLTTPMLFEEMRPNSVDVATMIFMLSAVHPDKMPLVISNIFKVVRPGGVVLFRDYGLYDQAQLRFKKGHKLQENFYVRQDGTRAFYFSEEATRGLFEKAGFSTKENSYVCRSTVNRKENIDVPRVFVQGKFVKPFEQAGALVNTLGSADAPGEEREMRSSDLTSVAVSASSSIESTLDS</sequence>
<evidence type="ECO:0000256" key="3">
    <source>
        <dbReference type="ARBA" id="ARBA00022679"/>
    </source>
</evidence>
<dbReference type="Pfam" id="PF13489">
    <property type="entry name" value="Methyltransf_23"/>
    <property type="match status" value="1"/>
</dbReference>
<keyword evidence="3 4" id="KW-0808">Transferase</keyword>
<dbReference type="FunCoup" id="A0A1V9X9E9">
    <property type="interactions" value="224"/>
</dbReference>
<dbReference type="GO" id="GO:0008757">
    <property type="term" value="F:S-adenosylmethionine-dependent methyltransferase activity"/>
    <property type="evidence" value="ECO:0007669"/>
    <property type="project" value="UniProtKB-ARBA"/>
</dbReference>
<reference evidence="4 5" key="1">
    <citation type="journal article" date="2017" name="Gigascience">
        <title>Draft genome of the honey bee ectoparasitic mite, Tropilaelaps mercedesae, is shaped by the parasitic life history.</title>
        <authorList>
            <person name="Dong X."/>
            <person name="Armstrong S.D."/>
            <person name="Xia D."/>
            <person name="Makepeace B.L."/>
            <person name="Darby A.C."/>
            <person name="Kadowaki T."/>
        </authorList>
    </citation>
    <scope>NUCLEOTIDE SEQUENCE [LARGE SCALE GENOMIC DNA]</scope>
    <source>
        <strain evidence="4">Wuxi-XJTLU</strain>
    </source>
</reference>
<proteinExistence type="inferred from homology"/>
<dbReference type="GO" id="GO:0032259">
    <property type="term" value="P:methylation"/>
    <property type="evidence" value="ECO:0007669"/>
    <property type="project" value="UniProtKB-KW"/>
</dbReference>
<dbReference type="PANTHER" id="PTHR22809:SF5">
    <property type="entry name" value="TRNA N(3)-METHYLCYTIDINE METHYLTRANSFERASE METTL6"/>
    <property type="match status" value="1"/>
</dbReference>
<evidence type="ECO:0000256" key="2">
    <source>
        <dbReference type="ARBA" id="ARBA00022603"/>
    </source>
</evidence>
<name>A0A1V9X9E9_9ACAR</name>